<gene>
    <name evidence="1" type="ORF">AAFF_G00156030</name>
</gene>
<dbReference type="AlphaFoldDB" id="A0AAD7RP09"/>
<keyword evidence="2" id="KW-1185">Reference proteome</keyword>
<name>A0AAD7RP09_9TELE</name>
<proteinExistence type="predicted"/>
<accession>A0AAD7RP09</accession>
<organism evidence="1 2">
    <name type="scientific">Aldrovandia affinis</name>
    <dbReference type="NCBI Taxonomy" id="143900"/>
    <lineage>
        <taxon>Eukaryota</taxon>
        <taxon>Metazoa</taxon>
        <taxon>Chordata</taxon>
        <taxon>Craniata</taxon>
        <taxon>Vertebrata</taxon>
        <taxon>Euteleostomi</taxon>
        <taxon>Actinopterygii</taxon>
        <taxon>Neopterygii</taxon>
        <taxon>Teleostei</taxon>
        <taxon>Notacanthiformes</taxon>
        <taxon>Halosauridae</taxon>
        <taxon>Aldrovandia</taxon>
    </lineage>
</organism>
<protein>
    <submittedName>
        <fullName evidence="1">Uncharacterized protein</fullName>
    </submittedName>
</protein>
<comment type="caution">
    <text evidence="1">The sequence shown here is derived from an EMBL/GenBank/DDBJ whole genome shotgun (WGS) entry which is preliminary data.</text>
</comment>
<dbReference type="Proteomes" id="UP001221898">
    <property type="component" value="Unassembled WGS sequence"/>
</dbReference>
<evidence type="ECO:0000313" key="1">
    <source>
        <dbReference type="EMBL" id="KAJ8387502.1"/>
    </source>
</evidence>
<dbReference type="EMBL" id="JAINUG010000210">
    <property type="protein sequence ID" value="KAJ8387502.1"/>
    <property type="molecule type" value="Genomic_DNA"/>
</dbReference>
<reference evidence="1" key="1">
    <citation type="journal article" date="2023" name="Science">
        <title>Genome structures resolve the early diversification of teleost fishes.</title>
        <authorList>
            <person name="Parey E."/>
            <person name="Louis A."/>
            <person name="Montfort J."/>
            <person name="Bouchez O."/>
            <person name="Roques C."/>
            <person name="Iampietro C."/>
            <person name="Lluch J."/>
            <person name="Castinel A."/>
            <person name="Donnadieu C."/>
            <person name="Desvignes T."/>
            <person name="Floi Bucao C."/>
            <person name="Jouanno E."/>
            <person name="Wen M."/>
            <person name="Mejri S."/>
            <person name="Dirks R."/>
            <person name="Jansen H."/>
            <person name="Henkel C."/>
            <person name="Chen W.J."/>
            <person name="Zahm M."/>
            <person name="Cabau C."/>
            <person name="Klopp C."/>
            <person name="Thompson A.W."/>
            <person name="Robinson-Rechavi M."/>
            <person name="Braasch I."/>
            <person name="Lecointre G."/>
            <person name="Bobe J."/>
            <person name="Postlethwait J.H."/>
            <person name="Berthelot C."/>
            <person name="Roest Crollius H."/>
            <person name="Guiguen Y."/>
        </authorList>
    </citation>
    <scope>NUCLEOTIDE SEQUENCE</scope>
    <source>
        <strain evidence="1">NC1722</strain>
    </source>
</reference>
<sequence>MSPGLERWCCALGRGAPKHPSEMGNGQGRTSPQCLDLLPKGREFEFWSRFTVPFEGQCRPPHKQHS</sequence>
<evidence type="ECO:0000313" key="2">
    <source>
        <dbReference type="Proteomes" id="UP001221898"/>
    </source>
</evidence>